<dbReference type="Proteomes" id="UP000095647">
    <property type="component" value="Unassembled WGS sequence"/>
</dbReference>
<evidence type="ECO:0000313" key="3">
    <source>
        <dbReference type="EMBL" id="KAB5884401.1"/>
    </source>
</evidence>
<dbReference type="RefSeq" id="WP_055680065.1">
    <property type="nucleotide sequence ID" value="NZ_AP031418.1"/>
</dbReference>
<feature type="transmembrane region" description="Helical" evidence="1">
    <location>
        <begin position="65"/>
        <end position="92"/>
    </location>
</feature>
<dbReference type="EMBL" id="WDIP01000006">
    <property type="protein sequence ID" value="KAB5884401.1"/>
    <property type="molecule type" value="Genomic_DNA"/>
</dbReference>
<evidence type="ECO:0000313" key="8">
    <source>
        <dbReference type="Proteomes" id="UP000193377"/>
    </source>
</evidence>
<proteinExistence type="predicted"/>
<name>A0A173WN16_BIFAD</name>
<dbReference type="EMBL" id="LNKD01000001">
    <property type="protein sequence ID" value="OSG88464.1"/>
    <property type="molecule type" value="Genomic_DNA"/>
</dbReference>
<keyword evidence="1" id="KW-1133">Transmembrane helix</keyword>
<evidence type="ECO:0000313" key="6">
    <source>
        <dbReference type="EMBL" id="RGS63869.1"/>
    </source>
</evidence>
<keyword evidence="1" id="KW-0812">Transmembrane</keyword>
<keyword evidence="1" id="KW-0472">Membrane</keyword>
<dbReference type="Proteomes" id="UP000470200">
    <property type="component" value="Unassembled WGS sequence"/>
</dbReference>
<evidence type="ECO:0000313" key="2">
    <source>
        <dbReference type="EMBL" id="CUN40704.1"/>
    </source>
</evidence>
<dbReference type="EMBL" id="LNKH01000007">
    <property type="protein sequence ID" value="OSG96616.1"/>
    <property type="molecule type" value="Genomic_DNA"/>
</dbReference>
<accession>A0A173WN16</accession>
<gene>
    <name evidence="5" type="ORF">AL0462_1111</name>
    <name evidence="4" type="ORF">B0487_1385</name>
    <name evidence="6" type="ORF">DWX79_09385</name>
    <name evidence="2" type="ORF">ERS852382_00308</name>
    <name evidence="3" type="ORF">GA629_06345</name>
</gene>
<feature type="transmembrane region" description="Helical" evidence="1">
    <location>
        <begin position="20"/>
        <end position="45"/>
    </location>
</feature>
<dbReference type="AlphaFoldDB" id="A0A173WN16"/>
<sequence>MENLLEKVAGMLGGLWDWTVHLNGGLQIVLVLLAVVMSGVCAIVAKRMQSPMMDMGGSVAGRTAVSIAAYVFGVVFLIVALFGVAAVFAPLLGFVKL</sequence>
<evidence type="ECO:0000256" key="1">
    <source>
        <dbReference type="SAM" id="Phobius"/>
    </source>
</evidence>
<dbReference type="Proteomes" id="UP000285462">
    <property type="component" value="Unassembled WGS sequence"/>
</dbReference>
<dbReference type="EMBL" id="CYYI01000001">
    <property type="protein sequence ID" value="CUN40704.1"/>
    <property type="molecule type" value="Genomic_DNA"/>
</dbReference>
<evidence type="ECO:0008006" key="12">
    <source>
        <dbReference type="Google" id="ProtNLM"/>
    </source>
</evidence>
<protein>
    <recommendedName>
        <fullName evidence="12">DUF4190 domain-containing protein</fullName>
    </recommendedName>
</protein>
<reference evidence="8 9" key="2">
    <citation type="journal article" date="2016" name="Sci. Rep.">
        <title>Evaluation of genetic diversity among strains of the human gut commensal Bifidobacterium adolescentis.</title>
        <authorList>
            <person name="Duranti S."/>
            <person name="Milani C."/>
            <person name="Lugli G.A."/>
            <person name="Mancabelli L."/>
            <person name="Turroni F."/>
            <person name="Ferrario C."/>
            <person name="Mangifesta M."/>
            <person name="Viappiani A."/>
            <person name="Sanchez B."/>
            <person name="Margolles A."/>
            <person name="van Sinderen D."/>
            <person name="Ventura M."/>
        </authorList>
    </citation>
    <scope>NUCLEOTIDE SEQUENCE [LARGE SCALE GENOMIC DNA]</scope>
    <source>
        <strain evidence="4 8">487B</strain>
        <strain evidence="5 9">AL46-2</strain>
    </source>
</reference>
<dbReference type="Proteomes" id="UP000193905">
    <property type="component" value="Unassembled WGS sequence"/>
</dbReference>
<dbReference type="Proteomes" id="UP000193377">
    <property type="component" value="Unassembled WGS sequence"/>
</dbReference>
<evidence type="ECO:0000313" key="7">
    <source>
        <dbReference type="Proteomes" id="UP000095647"/>
    </source>
</evidence>
<evidence type="ECO:0000313" key="10">
    <source>
        <dbReference type="Proteomes" id="UP000285462"/>
    </source>
</evidence>
<reference evidence="6 10" key="3">
    <citation type="submission" date="2018-08" db="EMBL/GenBank/DDBJ databases">
        <title>A genome reference for cultivated species of the human gut microbiota.</title>
        <authorList>
            <person name="Zou Y."/>
            <person name="Xue W."/>
            <person name="Luo G."/>
        </authorList>
    </citation>
    <scope>NUCLEOTIDE SEQUENCE [LARGE SCALE GENOMIC DNA]</scope>
    <source>
        <strain evidence="6 10">AF21-27</strain>
    </source>
</reference>
<evidence type="ECO:0000313" key="5">
    <source>
        <dbReference type="EMBL" id="OSG96616.1"/>
    </source>
</evidence>
<dbReference type="EMBL" id="QRVT01000010">
    <property type="protein sequence ID" value="RGS63869.1"/>
    <property type="molecule type" value="Genomic_DNA"/>
</dbReference>
<reference evidence="2 7" key="1">
    <citation type="submission" date="2015-09" db="EMBL/GenBank/DDBJ databases">
        <authorList>
            <consortium name="Pathogen Informatics"/>
        </authorList>
    </citation>
    <scope>NUCLEOTIDE SEQUENCE [LARGE SCALE GENOMIC DNA]</scope>
    <source>
        <strain evidence="2 7">2789STDY5608824</strain>
    </source>
</reference>
<reference evidence="3 11" key="4">
    <citation type="journal article" date="2019" name="Nat. Med.">
        <title>A library of human gut bacterial isolates paired with longitudinal multiomics data enables mechanistic microbiome research.</title>
        <authorList>
            <person name="Poyet M."/>
            <person name="Groussin M."/>
            <person name="Gibbons S.M."/>
            <person name="Avila-Pacheco J."/>
            <person name="Jiang X."/>
            <person name="Kearney S.M."/>
            <person name="Perrotta A.R."/>
            <person name="Berdy B."/>
            <person name="Zhao S."/>
            <person name="Lieberman T.D."/>
            <person name="Swanson P.K."/>
            <person name="Smith M."/>
            <person name="Roesemann S."/>
            <person name="Alexander J.E."/>
            <person name="Rich S.A."/>
            <person name="Livny J."/>
            <person name="Vlamakis H."/>
            <person name="Clish C."/>
            <person name="Bullock K."/>
            <person name="Deik A."/>
            <person name="Scott J."/>
            <person name="Pierce K.A."/>
            <person name="Xavier R.J."/>
            <person name="Alm E.J."/>
        </authorList>
    </citation>
    <scope>NUCLEOTIDE SEQUENCE [LARGE SCALE GENOMIC DNA]</scope>
    <source>
        <strain evidence="3 11">BIOML-A105</strain>
    </source>
</reference>
<organism evidence="2 7">
    <name type="scientific">Bifidobacterium adolescentis</name>
    <dbReference type="NCBI Taxonomy" id="1680"/>
    <lineage>
        <taxon>Bacteria</taxon>
        <taxon>Bacillati</taxon>
        <taxon>Actinomycetota</taxon>
        <taxon>Actinomycetes</taxon>
        <taxon>Bifidobacteriales</taxon>
        <taxon>Bifidobacteriaceae</taxon>
        <taxon>Bifidobacterium</taxon>
    </lineage>
</organism>
<evidence type="ECO:0000313" key="9">
    <source>
        <dbReference type="Proteomes" id="UP000193905"/>
    </source>
</evidence>
<evidence type="ECO:0000313" key="11">
    <source>
        <dbReference type="Proteomes" id="UP000470200"/>
    </source>
</evidence>
<evidence type="ECO:0000313" key="4">
    <source>
        <dbReference type="EMBL" id="OSG88464.1"/>
    </source>
</evidence>